<reference evidence="1" key="1">
    <citation type="submission" date="2016-07" db="EMBL/GenBank/DDBJ databases">
        <authorList>
            <person name="Bretaudeau A."/>
        </authorList>
    </citation>
    <scope>NUCLEOTIDE SEQUENCE</scope>
    <source>
        <strain evidence="1">Rice</strain>
        <tissue evidence="1">Whole body</tissue>
    </source>
</reference>
<accession>A0A2H1W040</accession>
<proteinExistence type="predicted"/>
<dbReference type="EMBL" id="ODYU01005225">
    <property type="protein sequence ID" value="SOQ45874.1"/>
    <property type="molecule type" value="Genomic_DNA"/>
</dbReference>
<evidence type="ECO:0000313" key="1">
    <source>
        <dbReference type="EMBL" id="SOQ45874.1"/>
    </source>
</evidence>
<sequence>MTASLAEWLQVRLPGKRSRITSSSSSDYNTFPCLVAYLLNVSRVQIEPLHGAGKSRQFHGVSQGHSNRMSVIFGSSRRPVIEDQRRVTNYVLREMREGSGSSKNVGACRVAGTDSVPVKVEVSVDVNPWTNGTERILISGTSFTPESVLKFDKWVLLVNCTSKISDQNSEDKIIIKYTYTVESEFVSIRVGYGQEDPVEVIQQVAFGQILNQFMDSPGNCRGSDPFPGVNASINEDDGFALIFEVCFGDLQVLDGTAFEGVSSVHNSSHVRILSANAV</sequence>
<protein>
    <submittedName>
        <fullName evidence="1">SFRICE_019008</fullName>
    </submittedName>
</protein>
<gene>
    <name evidence="1" type="ORF">SFRICE_019008</name>
</gene>
<name>A0A2H1W040_SPOFR</name>
<dbReference type="AlphaFoldDB" id="A0A2H1W040"/>
<organism evidence="1">
    <name type="scientific">Spodoptera frugiperda</name>
    <name type="common">Fall armyworm</name>
    <dbReference type="NCBI Taxonomy" id="7108"/>
    <lineage>
        <taxon>Eukaryota</taxon>
        <taxon>Metazoa</taxon>
        <taxon>Ecdysozoa</taxon>
        <taxon>Arthropoda</taxon>
        <taxon>Hexapoda</taxon>
        <taxon>Insecta</taxon>
        <taxon>Pterygota</taxon>
        <taxon>Neoptera</taxon>
        <taxon>Endopterygota</taxon>
        <taxon>Lepidoptera</taxon>
        <taxon>Glossata</taxon>
        <taxon>Ditrysia</taxon>
        <taxon>Noctuoidea</taxon>
        <taxon>Noctuidae</taxon>
        <taxon>Amphipyrinae</taxon>
        <taxon>Spodoptera</taxon>
    </lineage>
</organism>